<protein>
    <submittedName>
        <fullName evidence="2">CSON008971 protein</fullName>
    </submittedName>
</protein>
<evidence type="ECO:0000259" key="1">
    <source>
        <dbReference type="Pfam" id="PF15998"/>
    </source>
</evidence>
<dbReference type="EMBL" id="UFQT01000346">
    <property type="protein sequence ID" value="SSX23425.1"/>
    <property type="molecule type" value="Genomic_DNA"/>
</dbReference>
<gene>
    <name evidence="2" type="primary">CSON008971</name>
</gene>
<dbReference type="PANTHER" id="PTHR36299">
    <property type="entry name" value="AGAP008005-PA"/>
    <property type="match status" value="1"/>
</dbReference>
<dbReference type="PANTHER" id="PTHR36299:SF1">
    <property type="entry name" value="DUF4773 DOMAIN-CONTAINING PROTEIN"/>
    <property type="match status" value="1"/>
</dbReference>
<dbReference type="Pfam" id="PF15998">
    <property type="entry name" value="DUF4773"/>
    <property type="match status" value="1"/>
</dbReference>
<dbReference type="AlphaFoldDB" id="A0A336LZK3"/>
<dbReference type="Gene3D" id="1.20.58.420">
    <property type="entry name" value="AHSP"/>
    <property type="match status" value="1"/>
</dbReference>
<evidence type="ECO:0000313" key="2">
    <source>
        <dbReference type="EMBL" id="SSX23425.1"/>
    </source>
</evidence>
<feature type="domain" description="DUF4773" evidence="1">
    <location>
        <begin position="174"/>
        <end position="293"/>
    </location>
</feature>
<sequence>MEEIYQESEYIEPVLLERDHLQIKSEAIEQFNLNRKMGDYTKLDIELEKAFNIFKMKNERQKPKEKSKSDSDLIVEAGKAIGRLLVTTASGILRTPFKGMIVSSLSVTIAQDSMDLNTRAALLKSFPEIVIYDLKTNKTIGPPYIEYPFMKADGMEGGQEAEQGQEEEQENGWPCKCQDSTCGCCFGMNIDRFNFSQEMCGNMVYDPIEFSMTFNMLMNGNNIYNRSMSGKNPPPMCMPIPVPMIPVQMEMCMVLFNVMQPGNNMHGCMDLEFKMQNIKMMILHFDCFRIGQNMAWLKPDENGGLDENGQIIQNNRLKLRMITSHNINRIK</sequence>
<name>A0A336LZK3_CULSO</name>
<dbReference type="InterPro" id="IPR031941">
    <property type="entry name" value="DUF4773"/>
</dbReference>
<dbReference type="VEuPathDB" id="VectorBase:CSON008971"/>
<reference evidence="2" key="1">
    <citation type="submission" date="2018-07" db="EMBL/GenBank/DDBJ databases">
        <authorList>
            <person name="Quirk P.G."/>
            <person name="Krulwich T.A."/>
        </authorList>
    </citation>
    <scope>NUCLEOTIDE SEQUENCE</scope>
</reference>
<proteinExistence type="predicted"/>
<accession>A0A336LZK3</accession>
<organism evidence="2">
    <name type="scientific">Culicoides sonorensis</name>
    <name type="common">Biting midge</name>
    <dbReference type="NCBI Taxonomy" id="179676"/>
    <lineage>
        <taxon>Eukaryota</taxon>
        <taxon>Metazoa</taxon>
        <taxon>Ecdysozoa</taxon>
        <taxon>Arthropoda</taxon>
        <taxon>Hexapoda</taxon>
        <taxon>Insecta</taxon>
        <taxon>Pterygota</taxon>
        <taxon>Neoptera</taxon>
        <taxon>Endopterygota</taxon>
        <taxon>Diptera</taxon>
        <taxon>Nematocera</taxon>
        <taxon>Chironomoidea</taxon>
        <taxon>Ceratopogonidae</taxon>
        <taxon>Ceratopogoninae</taxon>
        <taxon>Culicoides</taxon>
        <taxon>Monoculicoides</taxon>
    </lineage>
</organism>